<dbReference type="AlphaFoldDB" id="A0A8J5UP73"/>
<reference evidence="2" key="1">
    <citation type="submission" date="2020-03" db="EMBL/GenBank/DDBJ databases">
        <authorList>
            <person name="Chebbi M.A."/>
            <person name="Drezen J.M."/>
        </authorList>
    </citation>
    <scope>NUCLEOTIDE SEQUENCE</scope>
    <source>
        <tissue evidence="2">Whole body</tissue>
    </source>
</reference>
<dbReference type="GO" id="GO:0006396">
    <property type="term" value="P:RNA processing"/>
    <property type="evidence" value="ECO:0007669"/>
    <property type="project" value="InterPro"/>
</dbReference>
<reference evidence="2" key="2">
    <citation type="submission" date="2021-04" db="EMBL/GenBank/DDBJ databases">
        <title>Genome-wide patterns of bracovirus chromosomal integration into multiple host tissues during parasitism.</title>
        <authorList>
            <person name="Chebbi M.A.C."/>
        </authorList>
    </citation>
    <scope>NUCLEOTIDE SEQUENCE</scope>
    <source>
        <tissue evidence="2">Whole body</tissue>
    </source>
</reference>
<dbReference type="OrthoDB" id="9995526at2759"/>
<name>A0A8J5UP73_9HYME</name>
<dbReference type="Proteomes" id="UP000729913">
    <property type="component" value="Unassembled WGS sequence"/>
</dbReference>
<evidence type="ECO:0000259" key="1">
    <source>
        <dbReference type="Pfam" id="PF01509"/>
    </source>
</evidence>
<dbReference type="GO" id="GO:0009982">
    <property type="term" value="F:pseudouridine synthase activity"/>
    <property type="evidence" value="ECO:0007669"/>
    <property type="project" value="InterPro"/>
</dbReference>
<evidence type="ECO:0000313" key="3">
    <source>
        <dbReference type="Proteomes" id="UP000729913"/>
    </source>
</evidence>
<organism evidence="2 3">
    <name type="scientific">Cotesia typhae</name>
    <dbReference type="NCBI Taxonomy" id="2053667"/>
    <lineage>
        <taxon>Eukaryota</taxon>
        <taxon>Metazoa</taxon>
        <taxon>Ecdysozoa</taxon>
        <taxon>Arthropoda</taxon>
        <taxon>Hexapoda</taxon>
        <taxon>Insecta</taxon>
        <taxon>Pterygota</taxon>
        <taxon>Neoptera</taxon>
        <taxon>Endopterygota</taxon>
        <taxon>Hymenoptera</taxon>
        <taxon>Apocrita</taxon>
        <taxon>Ichneumonoidea</taxon>
        <taxon>Braconidae</taxon>
        <taxon>Microgastrinae</taxon>
        <taxon>Cotesia</taxon>
    </lineage>
</organism>
<dbReference type="InterPro" id="IPR002501">
    <property type="entry name" value="PsdUridine_synth_N"/>
</dbReference>
<sequence length="308" mass="35428">MSLVKKPLKYITKYTSNAEEIWKGLNGIFAIYKPSGFSTFKVREMLQAHLCTDLNQLNVREPEPFVRIEGETNKELTIKVEPSYADHELVIGPRYQPSEMKMHHVNYLSSEASGIQLWGVNKGALISHLMRKANSTRFYKVKGILGKATDNYFTTGKIVERSTFKQVKRHHVDMICASMQSSHQKKMFELCGLDIQSQAAYELAVQGPIRPSDNKVPMLYSIKCVAFDPPDFTLGLLSRTNATCSQIQCYQYGIFTTNLGLLKRDWSIENIMKNLLIIRRLLSKNKYLYCEDNQEAILREYFENKKTN</sequence>
<dbReference type="InterPro" id="IPR039048">
    <property type="entry name" value="Trub2"/>
</dbReference>
<evidence type="ECO:0000313" key="2">
    <source>
        <dbReference type="EMBL" id="KAG8034592.1"/>
    </source>
</evidence>
<proteinExistence type="predicted"/>
<feature type="domain" description="Pseudouridine synthase II N-terminal" evidence="1">
    <location>
        <begin position="101"/>
        <end position="234"/>
    </location>
</feature>
<gene>
    <name evidence="2" type="ORF">G9C98_007668</name>
</gene>
<protein>
    <recommendedName>
        <fullName evidence="1">Pseudouridine synthase II N-terminal domain-containing protein</fullName>
    </recommendedName>
</protein>
<dbReference type="PANTHER" id="PTHR13195">
    <property type="entry name" value="PSEUDOURIDINE SYNTHASE-RELATED"/>
    <property type="match status" value="1"/>
</dbReference>
<accession>A0A8J5UP73</accession>
<dbReference type="Pfam" id="PF01509">
    <property type="entry name" value="TruB_N"/>
    <property type="match status" value="1"/>
</dbReference>
<comment type="caution">
    <text evidence="2">The sequence shown here is derived from an EMBL/GenBank/DDBJ whole genome shotgun (WGS) entry which is preliminary data.</text>
</comment>
<dbReference type="PANTHER" id="PTHR13195:SF0">
    <property type="entry name" value="PSEUDOURIDYLATE SYNTHASE TRUB2, MITOCHONDRIAL"/>
    <property type="match status" value="1"/>
</dbReference>
<dbReference type="GO" id="GO:0001522">
    <property type="term" value="P:pseudouridine synthesis"/>
    <property type="evidence" value="ECO:0007669"/>
    <property type="project" value="InterPro"/>
</dbReference>
<keyword evidence="3" id="KW-1185">Reference proteome</keyword>
<dbReference type="EMBL" id="JAAOIC020000067">
    <property type="protein sequence ID" value="KAG8034592.1"/>
    <property type="molecule type" value="Genomic_DNA"/>
</dbReference>